<organism evidence="1">
    <name type="scientific">Arundo donax</name>
    <name type="common">Giant reed</name>
    <name type="synonym">Donax arundinaceus</name>
    <dbReference type="NCBI Taxonomy" id="35708"/>
    <lineage>
        <taxon>Eukaryota</taxon>
        <taxon>Viridiplantae</taxon>
        <taxon>Streptophyta</taxon>
        <taxon>Embryophyta</taxon>
        <taxon>Tracheophyta</taxon>
        <taxon>Spermatophyta</taxon>
        <taxon>Magnoliopsida</taxon>
        <taxon>Liliopsida</taxon>
        <taxon>Poales</taxon>
        <taxon>Poaceae</taxon>
        <taxon>PACMAD clade</taxon>
        <taxon>Arundinoideae</taxon>
        <taxon>Arundineae</taxon>
        <taxon>Arundo</taxon>
    </lineage>
</organism>
<name>A0A0A9DU35_ARUDO</name>
<dbReference type="AlphaFoldDB" id="A0A0A9DU35"/>
<evidence type="ECO:0000313" key="1">
    <source>
        <dbReference type="EMBL" id="JAD89145.1"/>
    </source>
</evidence>
<reference evidence="1" key="1">
    <citation type="submission" date="2014-09" db="EMBL/GenBank/DDBJ databases">
        <authorList>
            <person name="Magalhaes I.L.F."/>
            <person name="Oliveira U."/>
            <person name="Santos F.R."/>
            <person name="Vidigal T.H.D.A."/>
            <person name="Brescovit A.D."/>
            <person name="Santos A.J."/>
        </authorList>
    </citation>
    <scope>NUCLEOTIDE SEQUENCE</scope>
    <source>
        <tissue evidence="1">Shoot tissue taken approximately 20 cm above the soil surface</tissue>
    </source>
</reference>
<protein>
    <submittedName>
        <fullName evidence="1">Uncharacterized protein</fullName>
    </submittedName>
</protein>
<proteinExistence type="predicted"/>
<reference evidence="1" key="2">
    <citation type="journal article" date="2015" name="Data Brief">
        <title>Shoot transcriptome of the giant reed, Arundo donax.</title>
        <authorList>
            <person name="Barrero R.A."/>
            <person name="Guerrero F.D."/>
            <person name="Moolhuijzen P."/>
            <person name="Goolsby J.A."/>
            <person name="Tidwell J."/>
            <person name="Bellgard S.E."/>
            <person name="Bellgard M.I."/>
        </authorList>
    </citation>
    <scope>NUCLEOTIDE SEQUENCE</scope>
    <source>
        <tissue evidence="1">Shoot tissue taken approximately 20 cm above the soil surface</tissue>
    </source>
</reference>
<dbReference type="EMBL" id="GBRH01208750">
    <property type="protein sequence ID" value="JAD89145.1"/>
    <property type="molecule type" value="Transcribed_RNA"/>
</dbReference>
<accession>A0A0A9DU35</accession>
<sequence length="56" mass="5966">MIQMSQASDTGSALSSFSIPDITNNYTDTGADMGGKLPLFAVYPILVFHRSVTNAL</sequence>